<name>A7ENH3_SCLS1</name>
<organism evidence="1 2">
    <name type="scientific">Sclerotinia sclerotiorum (strain ATCC 18683 / 1980 / Ss-1)</name>
    <name type="common">White mold</name>
    <name type="synonym">Whetzelinia sclerotiorum</name>
    <dbReference type="NCBI Taxonomy" id="665079"/>
    <lineage>
        <taxon>Eukaryota</taxon>
        <taxon>Fungi</taxon>
        <taxon>Dikarya</taxon>
        <taxon>Ascomycota</taxon>
        <taxon>Pezizomycotina</taxon>
        <taxon>Leotiomycetes</taxon>
        <taxon>Helotiales</taxon>
        <taxon>Sclerotiniaceae</taxon>
        <taxon>Sclerotinia</taxon>
    </lineage>
</organism>
<keyword evidence="2" id="KW-1185">Reference proteome</keyword>
<sequence length="77" mass="8586">MCRDEYLGSVGEEKLRGMRGMLERYWRYSESVGGLLEKRGYGEVSGGISGADCVSWFPVAEDKMPQIGMKLAFLMIG</sequence>
<reference evidence="2" key="1">
    <citation type="journal article" date="2011" name="PLoS Genet.">
        <title>Genomic analysis of the necrotrophic fungal pathogens Sclerotinia sclerotiorum and Botrytis cinerea.</title>
        <authorList>
            <person name="Amselem J."/>
            <person name="Cuomo C.A."/>
            <person name="van Kan J.A."/>
            <person name="Viaud M."/>
            <person name="Benito E.P."/>
            <person name="Couloux A."/>
            <person name="Coutinho P.M."/>
            <person name="de Vries R.P."/>
            <person name="Dyer P.S."/>
            <person name="Fillinger S."/>
            <person name="Fournier E."/>
            <person name="Gout L."/>
            <person name="Hahn M."/>
            <person name="Kohn L."/>
            <person name="Lapalu N."/>
            <person name="Plummer K.M."/>
            <person name="Pradier J.M."/>
            <person name="Quevillon E."/>
            <person name="Sharon A."/>
            <person name="Simon A."/>
            <person name="ten Have A."/>
            <person name="Tudzynski B."/>
            <person name="Tudzynski P."/>
            <person name="Wincker P."/>
            <person name="Andrew M."/>
            <person name="Anthouard V."/>
            <person name="Beever R.E."/>
            <person name="Beffa R."/>
            <person name="Benoit I."/>
            <person name="Bouzid O."/>
            <person name="Brault B."/>
            <person name="Chen Z."/>
            <person name="Choquer M."/>
            <person name="Collemare J."/>
            <person name="Cotton P."/>
            <person name="Danchin E.G."/>
            <person name="Da Silva C."/>
            <person name="Gautier A."/>
            <person name="Giraud C."/>
            <person name="Giraud T."/>
            <person name="Gonzalez C."/>
            <person name="Grossetete S."/>
            <person name="Guldener U."/>
            <person name="Henrissat B."/>
            <person name="Howlett B.J."/>
            <person name="Kodira C."/>
            <person name="Kretschmer M."/>
            <person name="Lappartient A."/>
            <person name="Leroch M."/>
            <person name="Levis C."/>
            <person name="Mauceli E."/>
            <person name="Neuveglise C."/>
            <person name="Oeser B."/>
            <person name="Pearson M."/>
            <person name="Poulain J."/>
            <person name="Poussereau N."/>
            <person name="Quesneville H."/>
            <person name="Rascle C."/>
            <person name="Schumacher J."/>
            <person name="Segurens B."/>
            <person name="Sexton A."/>
            <person name="Silva E."/>
            <person name="Sirven C."/>
            <person name="Soanes D.M."/>
            <person name="Talbot N.J."/>
            <person name="Templeton M."/>
            <person name="Yandava C."/>
            <person name="Yarden O."/>
            <person name="Zeng Q."/>
            <person name="Rollins J.A."/>
            <person name="Lebrun M.H."/>
            <person name="Dickman M."/>
        </authorList>
    </citation>
    <scope>NUCLEOTIDE SEQUENCE [LARGE SCALE GENOMIC DNA]</scope>
    <source>
        <strain evidence="2">ATCC 18683 / 1980 / Ss-1</strain>
    </source>
</reference>
<dbReference type="AlphaFoldDB" id="A7ENH3"/>
<dbReference type="InParanoid" id="A7ENH3"/>
<gene>
    <name evidence="1" type="ORF">SS1G_06872</name>
</gene>
<evidence type="ECO:0000313" key="1">
    <source>
        <dbReference type="EMBL" id="EDO04389.1"/>
    </source>
</evidence>
<dbReference type="GeneID" id="5488815"/>
<dbReference type="Proteomes" id="UP000001312">
    <property type="component" value="Unassembled WGS sequence"/>
</dbReference>
<protein>
    <submittedName>
        <fullName evidence="1">Uncharacterized protein</fullName>
    </submittedName>
</protein>
<dbReference type="RefSeq" id="XP_001592631.1">
    <property type="nucleotide sequence ID" value="XM_001592581.1"/>
</dbReference>
<proteinExistence type="predicted"/>
<evidence type="ECO:0000313" key="2">
    <source>
        <dbReference type="Proteomes" id="UP000001312"/>
    </source>
</evidence>
<accession>A7ENH3</accession>
<dbReference type="EMBL" id="CH476628">
    <property type="protein sequence ID" value="EDO04389.1"/>
    <property type="molecule type" value="Genomic_DNA"/>
</dbReference>
<dbReference type="KEGG" id="ssl:SS1G_06872"/>